<reference evidence="1 2" key="1">
    <citation type="journal article" date="2015" name="Genome Announc.">
        <title>Expanding the biotechnology potential of lactobacilli through comparative genomics of 213 strains and associated genera.</title>
        <authorList>
            <person name="Sun Z."/>
            <person name="Harris H.M."/>
            <person name="McCann A."/>
            <person name="Guo C."/>
            <person name="Argimon S."/>
            <person name="Zhang W."/>
            <person name="Yang X."/>
            <person name="Jeffery I.B."/>
            <person name="Cooney J.C."/>
            <person name="Kagawa T.F."/>
            <person name="Liu W."/>
            <person name="Song Y."/>
            <person name="Salvetti E."/>
            <person name="Wrobel A."/>
            <person name="Rasinkangas P."/>
            <person name="Parkhill J."/>
            <person name="Rea M.C."/>
            <person name="O'Sullivan O."/>
            <person name="Ritari J."/>
            <person name="Douillard F.P."/>
            <person name="Paul Ross R."/>
            <person name="Yang R."/>
            <person name="Briner A.E."/>
            <person name="Felis G.E."/>
            <person name="de Vos W.M."/>
            <person name="Barrangou R."/>
            <person name="Klaenhammer T.R."/>
            <person name="Caufield P.W."/>
            <person name="Cui Y."/>
            <person name="Zhang H."/>
            <person name="O'Toole P.W."/>
        </authorList>
    </citation>
    <scope>NUCLEOTIDE SEQUENCE [LARGE SCALE GENOMIC DNA]</scope>
    <source>
        <strain evidence="1 2">DSM 16041</strain>
    </source>
</reference>
<name>A0ABR5NZF4_9LACO</name>
<dbReference type="EMBL" id="AZDK01000019">
    <property type="protein sequence ID" value="KRK59514.1"/>
    <property type="molecule type" value="Genomic_DNA"/>
</dbReference>
<proteinExistence type="predicted"/>
<protein>
    <recommendedName>
        <fullName evidence="3">Transposase</fullName>
    </recommendedName>
</protein>
<organism evidence="1 2">
    <name type="scientific">Limosilactobacillus antri DSM 16041</name>
    <dbReference type="NCBI Taxonomy" id="525309"/>
    <lineage>
        <taxon>Bacteria</taxon>
        <taxon>Bacillati</taxon>
        <taxon>Bacillota</taxon>
        <taxon>Bacilli</taxon>
        <taxon>Lactobacillales</taxon>
        <taxon>Lactobacillaceae</taxon>
        <taxon>Limosilactobacillus</taxon>
    </lineage>
</organism>
<sequence length="50" mass="5809">MNPHSWTKNSSYGGFTMTKFSFAIKFKAVQMYLSGNGSRPLSGYRRLRDW</sequence>
<dbReference type="Proteomes" id="UP000051883">
    <property type="component" value="Unassembled WGS sequence"/>
</dbReference>
<evidence type="ECO:0000313" key="2">
    <source>
        <dbReference type="Proteomes" id="UP000051883"/>
    </source>
</evidence>
<evidence type="ECO:0000313" key="1">
    <source>
        <dbReference type="EMBL" id="KRK59514.1"/>
    </source>
</evidence>
<comment type="caution">
    <text evidence="1">The sequence shown here is derived from an EMBL/GenBank/DDBJ whole genome shotgun (WGS) entry which is preliminary data.</text>
</comment>
<accession>A0ABR5NZF4</accession>
<keyword evidence="2" id="KW-1185">Reference proteome</keyword>
<gene>
    <name evidence="1" type="ORF">FC31_GL000626</name>
</gene>
<evidence type="ECO:0008006" key="3">
    <source>
        <dbReference type="Google" id="ProtNLM"/>
    </source>
</evidence>